<dbReference type="InterPro" id="IPR027417">
    <property type="entry name" value="P-loop_NTPase"/>
</dbReference>
<dbReference type="SUPFAM" id="SSF52540">
    <property type="entry name" value="P-loop containing nucleoside triphosphate hydrolases"/>
    <property type="match status" value="1"/>
</dbReference>
<comment type="similarity">
    <text evidence="1">Belongs to the small GTPase superfamily. Rab family.</text>
</comment>
<dbReference type="InterPro" id="IPR050305">
    <property type="entry name" value="Small_GTPase_Rab"/>
</dbReference>
<keyword evidence="4" id="KW-0449">Lipoprotein</keyword>
<organism evidence="5">
    <name type="scientific">Prasinoderma coloniale</name>
    <dbReference type="NCBI Taxonomy" id="156133"/>
    <lineage>
        <taxon>Eukaryota</taxon>
        <taxon>Viridiplantae</taxon>
        <taxon>Prasinodermophyta</taxon>
        <taxon>Prasinodermophyceae</taxon>
        <taxon>Prasinodermales</taxon>
        <taxon>Prasinodermaceae</taxon>
        <taxon>Prasinoderma</taxon>
    </lineage>
</organism>
<dbReference type="SMART" id="SM00173">
    <property type="entry name" value="RAS"/>
    <property type="match status" value="1"/>
</dbReference>
<evidence type="ECO:0000313" key="5">
    <source>
        <dbReference type="EMBL" id="CAD8248888.1"/>
    </source>
</evidence>
<dbReference type="NCBIfam" id="TIGR00231">
    <property type="entry name" value="small_GTP"/>
    <property type="match status" value="1"/>
</dbReference>
<keyword evidence="2" id="KW-0547">Nucleotide-binding</keyword>
<dbReference type="PROSITE" id="PS51420">
    <property type="entry name" value="RHO"/>
    <property type="match status" value="1"/>
</dbReference>
<dbReference type="GO" id="GO:0005525">
    <property type="term" value="F:GTP binding"/>
    <property type="evidence" value="ECO:0007669"/>
    <property type="project" value="UniProtKB-KW"/>
</dbReference>
<dbReference type="AlphaFoldDB" id="A0A7R9TYR8"/>
<reference evidence="5" key="1">
    <citation type="submission" date="2021-01" db="EMBL/GenBank/DDBJ databases">
        <authorList>
            <person name="Corre E."/>
            <person name="Pelletier E."/>
            <person name="Niang G."/>
            <person name="Scheremetjew M."/>
            <person name="Finn R."/>
            <person name="Kale V."/>
            <person name="Holt S."/>
            <person name="Cochrane G."/>
            <person name="Meng A."/>
            <person name="Brown T."/>
            <person name="Cohen L."/>
        </authorList>
    </citation>
    <scope>NUCLEOTIDE SEQUENCE</scope>
    <source>
        <strain evidence="5">CCMP1413</strain>
    </source>
</reference>
<dbReference type="SMART" id="SM00174">
    <property type="entry name" value="RHO"/>
    <property type="match status" value="1"/>
</dbReference>
<accession>A0A7R9TYR8</accession>
<proteinExistence type="inferred from homology"/>
<dbReference type="InterPro" id="IPR005225">
    <property type="entry name" value="Small_GTP-bd"/>
</dbReference>
<evidence type="ECO:0000256" key="3">
    <source>
        <dbReference type="ARBA" id="ARBA00023134"/>
    </source>
</evidence>
<dbReference type="PROSITE" id="PS51419">
    <property type="entry name" value="RAB"/>
    <property type="match status" value="1"/>
</dbReference>
<gene>
    <name evidence="5" type="ORF">PCOL08062_LOCUS10888</name>
</gene>
<evidence type="ECO:0000256" key="4">
    <source>
        <dbReference type="ARBA" id="ARBA00023288"/>
    </source>
</evidence>
<dbReference type="InterPro" id="IPR001806">
    <property type="entry name" value="Small_GTPase"/>
</dbReference>
<dbReference type="EMBL" id="HBDZ01014196">
    <property type="protein sequence ID" value="CAD8248888.1"/>
    <property type="molecule type" value="Transcribed_RNA"/>
</dbReference>
<dbReference type="PANTHER" id="PTHR47980">
    <property type="entry name" value="LD44762P"/>
    <property type="match status" value="1"/>
</dbReference>
<evidence type="ECO:0000256" key="1">
    <source>
        <dbReference type="ARBA" id="ARBA00006270"/>
    </source>
</evidence>
<name>A0A7R9TYR8_9VIRI</name>
<dbReference type="SMART" id="SM00176">
    <property type="entry name" value="RAN"/>
    <property type="match status" value="1"/>
</dbReference>
<evidence type="ECO:0000256" key="2">
    <source>
        <dbReference type="ARBA" id="ARBA00022741"/>
    </source>
</evidence>
<dbReference type="PRINTS" id="PR00449">
    <property type="entry name" value="RASTRNSFRMNG"/>
</dbReference>
<dbReference type="Gene3D" id="3.40.50.300">
    <property type="entry name" value="P-loop containing nucleotide triphosphate hydrolases"/>
    <property type="match status" value="1"/>
</dbReference>
<dbReference type="Pfam" id="PF00071">
    <property type="entry name" value="Ras"/>
    <property type="match status" value="1"/>
</dbReference>
<protein>
    <submittedName>
        <fullName evidence="5">Uncharacterized protein</fullName>
    </submittedName>
</protein>
<dbReference type="SMART" id="SM00175">
    <property type="entry name" value="RAB"/>
    <property type="match status" value="1"/>
</dbReference>
<keyword evidence="3" id="KW-0342">GTP-binding</keyword>
<dbReference type="PROSITE" id="PS51421">
    <property type="entry name" value="RAS"/>
    <property type="match status" value="1"/>
</dbReference>
<dbReference type="FunFam" id="3.40.50.300:FF:001129">
    <property type="entry name" value="ras-related protein Rab-44 isoform X2"/>
    <property type="match status" value="1"/>
</dbReference>
<sequence>MAGDEHYWPGDEEGKLSVVTSKNSVKVILLGDSAVGKSKLVERFLMDGFAPQQLSTYALTLFRYNYKVPGDADPTADGALTGKTVPVDIWDTAGQERFRTITTAYYRGAMGILLVYDVTDLKSFENIRQWMRNIEQYASDGINKILVGNKCDLDESKVAVPTSRGKALADEFGIRFFETSAKLNINVENVFCTIARDITQRLADGADRSVDLEVAAKVKLEKKSKKKKKKDSSCC</sequence>
<dbReference type="GO" id="GO:0003924">
    <property type="term" value="F:GTPase activity"/>
    <property type="evidence" value="ECO:0007669"/>
    <property type="project" value="InterPro"/>
</dbReference>